<dbReference type="AlphaFoldDB" id="A0A0G1LP12"/>
<gene>
    <name evidence="1" type="ORF">UW63_C0024G0011</name>
</gene>
<evidence type="ECO:0000313" key="2">
    <source>
        <dbReference type="Proteomes" id="UP000034154"/>
    </source>
</evidence>
<name>A0A0G1LP12_9BACT</name>
<reference evidence="1 2" key="1">
    <citation type="journal article" date="2015" name="Nature">
        <title>rRNA introns, odd ribosomes, and small enigmatic genomes across a large radiation of phyla.</title>
        <authorList>
            <person name="Brown C.T."/>
            <person name="Hug L.A."/>
            <person name="Thomas B.C."/>
            <person name="Sharon I."/>
            <person name="Castelle C.J."/>
            <person name="Singh A."/>
            <person name="Wilkins M.J."/>
            <person name="Williams K.H."/>
            <person name="Banfield J.F."/>
        </authorList>
    </citation>
    <scope>NUCLEOTIDE SEQUENCE [LARGE SCALE GENOMIC DNA]</scope>
</reference>
<sequence>MKIFARPLKLTLDGIVEYAIDCHDPRLLEYIDDPRIFMSGEGIVLVIDKQFIESAGSTIKKMQATPKKPEKPWIITVDDVEIVGEGLETHRLNSLLHDLSRLLDTTEEIRADRLVLHLPNEDLFAAWLGRMYFRPYHPDLVPPEPEVLTEKQIENLGKRWDSLGLSERTLGVLEHLGHTHIWQTAEKTEAELIKEYAHRKALHEIKEALAELKLHLDMTIPDEIKDL</sequence>
<dbReference type="EMBL" id="LCJB01000024">
    <property type="protein sequence ID" value="KKT70547.1"/>
    <property type="molecule type" value="Genomic_DNA"/>
</dbReference>
<dbReference type="Proteomes" id="UP000034154">
    <property type="component" value="Unassembled WGS sequence"/>
</dbReference>
<organism evidence="1 2">
    <name type="scientific">Candidatus Uhrbacteria bacterium GW2011_GWF2_44_350</name>
    <dbReference type="NCBI Taxonomy" id="1619000"/>
    <lineage>
        <taxon>Bacteria</taxon>
        <taxon>Candidatus Uhriibacteriota</taxon>
    </lineage>
</organism>
<dbReference type="Gene3D" id="1.10.150.20">
    <property type="entry name" value="5' to 3' exonuclease, C-terminal subdomain"/>
    <property type="match status" value="1"/>
</dbReference>
<proteinExistence type="predicted"/>
<accession>A0A0G1LP12</accession>
<protein>
    <submittedName>
        <fullName evidence="1">Uncharacterized protein</fullName>
    </submittedName>
</protein>
<evidence type="ECO:0000313" key="1">
    <source>
        <dbReference type="EMBL" id="KKT70547.1"/>
    </source>
</evidence>
<comment type="caution">
    <text evidence="1">The sequence shown here is derived from an EMBL/GenBank/DDBJ whole genome shotgun (WGS) entry which is preliminary data.</text>
</comment>
<dbReference type="SUPFAM" id="SSF47789">
    <property type="entry name" value="C-terminal domain of RNA polymerase alpha subunit"/>
    <property type="match status" value="1"/>
</dbReference>